<reference evidence="3 4" key="1">
    <citation type="journal article" date="2018" name="Sci. Rep.">
        <title>Raphidocelis subcapitata (=Pseudokirchneriella subcapitata) provides an insight into genome evolution and environmental adaptations in the Sphaeropleales.</title>
        <authorList>
            <person name="Suzuki S."/>
            <person name="Yamaguchi H."/>
            <person name="Nakajima N."/>
            <person name="Kawachi M."/>
        </authorList>
    </citation>
    <scope>NUCLEOTIDE SEQUENCE [LARGE SCALE GENOMIC DNA]</scope>
    <source>
        <strain evidence="3 4">NIES-35</strain>
    </source>
</reference>
<organism evidence="3 4">
    <name type="scientific">Raphidocelis subcapitata</name>
    <dbReference type="NCBI Taxonomy" id="307507"/>
    <lineage>
        <taxon>Eukaryota</taxon>
        <taxon>Viridiplantae</taxon>
        <taxon>Chlorophyta</taxon>
        <taxon>core chlorophytes</taxon>
        <taxon>Chlorophyceae</taxon>
        <taxon>CS clade</taxon>
        <taxon>Sphaeropleales</taxon>
        <taxon>Selenastraceae</taxon>
        <taxon>Raphidocelis</taxon>
    </lineage>
</organism>
<evidence type="ECO:0000256" key="2">
    <source>
        <dbReference type="SAM" id="Phobius"/>
    </source>
</evidence>
<keyword evidence="2" id="KW-0812">Transmembrane</keyword>
<proteinExistence type="predicted"/>
<dbReference type="PANTHER" id="PTHR36359:SF1">
    <property type="entry name" value="PROTEIN RESISTANCE TO PHYTOPHTHORA 1, CHLOROPLASTIC"/>
    <property type="match status" value="1"/>
</dbReference>
<dbReference type="AlphaFoldDB" id="A0A2V0NPS9"/>
<evidence type="ECO:0000313" key="3">
    <source>
        <dbReference type="EMBL" id="GBF89641.1"/>
    </source>
</evidence>
<dbReference type="GO" id="GO:0006952">
    <property type="term" value="P:defense response"/>
    <property type="evidence" value="ECO:0007669"/>
    <property type="project" value="InterPro"/>
</dbReference>
<feature type="compositionally biased region" description="Low complexity" evidence="1">
    <location>
        <begin position="41"/>
        <end position="72"/>
    </location>
</feature>
<gene>
    <name evidence="3" type="ORF">Rsub_02359</name>
</gene>
<keyword evidence="4" id="KW-1185">Reference proteome</keyword>
<dbReference type="Proteomes" id="UP000247498">
    <property type="component" value="Unassembled WGS sequence"/>
</dbReference>
<dbReference type="FunCoup" id="A0A2V0NPS9">
    <property type="interactions" value="625"/>
</dbReference>
<dbReference type="InterPro" id="IPR044966">
    <property type="entry name" value="RPH1"/>
</dbReference>
<evidence type="ECO:0000313" key="4">
    <source>
        <dbReference type="Proteomes" id="UP000247498"/>
    </source>
</evidence>
<protein>
    <recommendedName>
        <fullName evidence="5">Resistance to phytophthora 1</fullName>
    </recommendedName>
</protein>
<feature type="compositionally biased region" description="Low complexity" evidence="1">
    <location>
        <begin position="1"/>
        <end position="29"/>
    </location>
</feature>
<accession>A0A2V0NPS9</accession>
<feature type="transmembrane region" description="Helical" evidence="2">
    <location>
        <begin position="166"/>
        <end position="185"/>
    </location>
</feature>
<sequence>MQAMRQPAAAPRAARRAAPAARRACAAAPRPQPRARRAARGPRPARAGAEPEVAAPSSSDADGAAPSSSGPALDKELARFTSKTAATFAPRASGAVKNPAVRGSTLYRVFEVQAWVALVVGGLLSFNAIFPTDEPSIPRLMGMWSIWMFTVPSLRAKECMPKEKDALNLLFLLIPLLNVALPFAIKSFPVIFSADVAALAGVYAWKGVWAEVYGLPIGAGEGSEAGGGSGSSGGGGAPGP</sequence>
<evidence type="ECO:0008006" key="5">
    <source>
        <dbReference type="Google" id="ProtNLM"/>
    </source>
</evidence>
<keyword evidence="2" id="KW-0472">Membrane</keyword>
<evidence type="ECO:0000256" key="1">
    <source>
        <dbReference type="SAM" id="MobiDB-lite"/>
    </source>
</evidence>
<dbReference type="STRING" id="307507.A0A2V0NPS9"/>
<dbReference type="PANTHER" id="PTHR36359">
    <property type="entry name" value="PROTEIN RESISTANCE TO PHYTOPHTHORA 1, CHLOROPLASTIC"/>
    <property type="match status" value="1"/>
</dbReference>
<comment type="caution">
    <text evidence="3">The sequence shown here is derived from an EMBL/GenBank/DDBJ whole genome shotgun (WGS) entry which is preliminary data.</text>
</comment>
<dbReference type="OrthoDB" id="424372at2759"/>
<name>A0A2V0NPS9_9CHLO</name>
<dbReference type="InParanoid" id="A0A2V0NPS9"/>
<keyword evidence="2" id="KW-1133">Transmembrane helix</keyword>
<feature type="region of interest" description="Disordered" evidence="1">
    <location>
        <begin position="1"/>
        <end position="72"/>
    </location>
</feature>
<dbReference type="EMBL" id="BDRX01000011">
    <property type="protein sequence ID" value="GBF89641.1"/>
    <property type="molecule type" value="Genomic_DNA"/>
</dbReference>